<keyword evidence="2" id="KW-1185">Reference proteome</keyword>
<dbReference type="RefSeq" id="WP_190921207.1">
    <property type="nucleotide sequence ID" value="NZ_JACXIZ010000053.1"/>
</dbReference>
<evidence type="ECO:0000313" key="2">
    <source>
        <dbReference type="Proteomes" id="UP000621560"/>
    </source>
</evidence>
<protein>
    <submittedName>
        <fullName evidence="1">Uncharacterized protein</fullName>
    </submittedName>
</protein>
<comment type="caution">
    <text evidence="1">The sequence shown here is derived from an EMBL/GenBank/DDBJ whole genome shotgun (WGS) entry which is preliminary data.</text>
</comment>
<sequence length="183" mass="20817">MYKNRRTGLLVLLLVLLVGGILFLVKTNKNDPGKMEIIEQYLWDTYKTKGELKAFDTQHHLGYASIAFAPISSPQEIGFAVLTKDPHSTVDVVYATPFKKLIKRGLDIYVKDSDLRDADNEFASYKVVLSSNPNLHEIRVTLGGEPPKVIEVNENPSMTWIELPRAYTSAEYRFYDHEGQVIR</sequence>
<proteinExistence type="predicted"/>
<evidence type="ECO:0000313" key="1">
    <source>
        <dbReference type="EMBL" id="MBD2848107.1"/>
    </source>
</evidence>
<organism evidence="1 2">
    <name type="scientific">Paenibacillus sabuli</name>
    <dbReference type="NCBI Taxonomy" id="2772509"/>
    <lineage>
        <taxon>Bacteria</taxon>
        <taxon>Bacillati</taxon>
        <taxon>Bacillota</taxon>
        <taxon>Bacilli</taxon>
        <taxon>Bacillales</taxon>
        <taxon>Paenibacillaceae</taxon>
        <taxon>Paenibacillus</taxon>
    </lineage>
</organism>
<dbReference type="EMBL" id="JACXIZ010000053">
    <property type="protein sequence ID" value="MBD2848107.1"/>
    <property type="molecule type" value="Genomic_DNA"/>
</dbReference>
<gene>
    <name evidence="1" type="ORF">IDH44_23160</name>
</gene>
<dbReference type="AlphaFoldDB" id="A0A927BXD7"/>
<accession>A0A927BXD7</accession>
<dbReference type="Proteomes" id="UP000621560">
    <property type="component" value="Unassembled WGS sequence"/>
</dbReference>
<name>A0A927BXD7_9BACL</name>
<reference evidence="1" key="1">
    <citation type="submission" date="2020-09" db="EMBL/GenBank/DDBJ databases">
        <title>A novel bacterium of genus Paenibacillus, isolated from South China Sea.</title>
        <authorList>
            <person name="Huang H."/>
            <person name="Mo K."/>
            <person name="Hu Y."/>
        </authorList>
    </citation>
    <scope>NUCLEOTIDE SEQUENCE</scope>
    <source>
        <strain evidence="1">IB182496</strain>
    </source>
</reference>